<dbReference type="EMBL" id="RXIC02000024">
    <property type="protein sequence ID" value="KAB1210470.1"/>
    <property type="molecule type" value="Genomic_DNA"/>
</dbReference>
<dbReference type="InterPro" id="IPR037185">
    <property type="entry name" value="EmrE-like"/>
</dbReference>
<organism evidence="12 13">
    <name type="scientific">Morella rubra</name>
    <name type="common">Chinese bayberry</name>
    <dbReference type="NCBI Taxonomy" id="262757"/>
    <lineage>
        <taxon>Eukaryota</taxon>
        <taxon>Viridiplantae</taxon>
        <taxon>Streptophyta</taxon>
        <taxon>Embryophyta</taxon>
        <taxon>Tracheophyta</taxon>
        <taxon>Spermatophyta</taxon>
        <taxon>Magnoliopsida</taxon>
        <taxon>eudicotyledons</taxon>
        <taxon>Gunneridae</taxon>
        <taxon>Pentapetalae</taxon>
        <taxon>rosids</taxon>
        <taxon>fabids</taxon>
        <taxon>Fagales</taxon>
        <taxon>Myricaceae</taxon>
        <taxon>Morella</taxon>
    </lineage>
</organism>
<evidence type="ECO:0000256" key="8">
    <source>
        <dbReference type="ARBA" id="ARBA00023136"/>
    </source>
</evidence>
<feature type="transmembrane region" description="Helical" evidence="11">
    <location>
        <begin position="1114"/>
        <end position="1134"/>
    </location>
</feature>
<dbReference type="InterPro" id="IPR008521">
    <property type="entry name" value="Mg_trans_NIPA"/>
</dbReference>
<gene>
    <name evidence="12" type="ORF">CJ030_MR6G010766</name>
</gene>
<comment type="subcellular location">
    <subcellularLocation>
        <location evidence="2">Cell membrane</location>
        <topology evidence="2">Multi-pass membrane protein</topology>
    </subcellularLocation>
    <subcellularLocation>
        <location evidence="1">Early endosome</location>
    </subcellularLocation>
</comment>
<evidence type="ECO:0000313" key="13">
    <source>
        <dbReference type="Proteomes" id="UP000516437"/>
    </source>
</evidence>
<feature type="compositionally biased region" description="Basic and acidic residues" evidence="10">
    <location>
        <begin position="469"/>
        <end position="488"/>
    </location>
</feature>
<dbReference type="GO" id="GO:0005769">
    <property type="term" value="C:early endosome"/>
    <property type="evidence" value="ECO:0007669"/>
    <property type="project" value="UniProtKB-SubCell"/>
</dbReference>
<evidence type="ECO:0000256" key="3">
    <source>
        <dbReference type="ARBA" id="ARBA00007001"/>
    </source>
</evidence>
<comment type="subunit">
    <text evidence="4">Homodimer.</text>
</comment>
<feature type="transmembrane region" description="Helical" evidence="11">
    <location>
        <begin position="1146"/>
        <end position="1163"/>
    </location>
</feature>
<protein>
    <submittedName>
        <fullName evidence="12">Magnesium transporter NIPA2</fullName>
    </submittedName>
</protein>
<comment type="caution">
    <text evidence="12">The sequence shown here is derived from an EMBL/GenBank/DDBJ whole genome shotgun (WGS) entry which is preliminary data.</text>
</comment>
<name>A0A6A1VHB0_9ROSI</name>
<evidence type="ECO:0000256" key="9">
    <source>
        <dbReference type="ARBA" id="ARBA00025284"/>
    </source>
</evidence>
<dbReference type="PANTHER" id="PTHR12570:SF74">
    <property type="entry name" value="MAGNESIUM TRANSPORTER-RELATED"/>
    <property type="match status" value="1"/>
</dbReference>
<dbReference type="OrthoDB" id="6428174at2759"/>
<dbReference type="GO" id="GO:0015095">
    <property type="term" value="F:magnesium ion transmembrane transporter activity"/>
    <property type="evidence" value="ECO:0007669"/>
    <property type="project" value="InterPro"/>
</dbReference>
<evidence type="ECO:0000256" key="1">
    <source>
        <dbReference type="ARBA" id="ARBA00004412"/>
    </source>
</evidence>
<feature type="region of interest" description="Disordered" evidence="10">
    <location>
        <begin position="312"/>
        <end position="331"/>
    </location>
</feature>
<dbReference type="Pfam" id="PF05653">
    <property type="entry name" value="Mg_trans_NIPA"/>
    <property type="match status" value="1"/>
</dbReference>
<feature type="transmembrane region" description="Helical" evidence="11">
    <location>
        <begin position="1047"/>
        <end position="1070"/>
    </location>
</feature>
<evidence type="ECO:0000256" key="5">
    <source>
        <dbReference type="ARBA" id="ARBA00022692"/>
    </source>
</evidence>
<dbReference type="PANTHER" id="PTHR12570">
    <property type="match status" value="1"/>
</dbReference>
<evidence type="ECO:0000313" key="12">
    <source>
        <dbReference type="EMBL" id="KAB1210470.1"/>
    </source>
</evidence>
<feature type="transmembrane region" description="Helical" evidence="11">
    <location>
        <begin position="947"/>
        <end position="972"/>
    </location>
</feature>
<evidence type="ECO:0000256" key="2">
    <source>
        <dbReference type="ARBA" id="ARBA00004651"/>
    </source>
</evidence>
<sequence>MWPQSTDMDFCLRVKEEDAGEEFDMRLARRWKRRCNTNKNLSVNFSKKARSDSFKVEHVPVDLDDHDSHSAAFLNCFVGNYGGGSNDVDVNTRCSDGGHDNAKMEEKYDQDAETRQNMCLVEDDVPIDVDECDEDYAVFLSGFVENNCDGDRDADVYARCLDGGCDDVRTAENDEQDADPHHDLCLIDVPSEVDEHDEDYAVFFNCVVANNCDVDKDADASPRCLDDGNDDDKIKENNDQDADPQYNACVENDDEKDPQYMMFLGNLREDGRSYVLEVVINNGVSVLIKYEGEEGLSNGLKLHSQETLRSCPRREKTETARTPSSASKIEKTESLHNLGDVSSMERTDNSGRTVRNASRRDKTEWPHVLSGGSSIQKSEQVQIAGSFGRDEKTETPIILTGVPCIEETGTGRILRSASRREKTKSPNVRSSVSFIEKTENIQAARLLRSMSLREHLQSWTILGNVSSTERTDKQRTLRNASRRDEKKGPHVLNSGLNIEKTEKTKTARTWRSASRRENTNSPNVFSDDSCMEKTEKTARLLGSISQREKAKSLNIVSDIYCTLSTGKKRNLTNVPTENLRDNMEKENESLMRDLKAGKEYPGGTNGLLRKRSGTGSSEVLPPAKRDCNREVESDKTDESYREFLNCLKNDGKSLVYVPESGSPLKYEDVESSADSEEIAMDANPSSDGYCTPHLASKFASIVCITSSFNVGPSHFLIYLDGNTSNGSPGISSHPQFRRRLMEILSRPYDSKEYGELLHEVSDRKLRERDRELRGGRKSYPLESVGKSYLDQHLATIGPVKLCQHSPPYSQLILNPTGDIQDFCSEQQCMCVLYAGARPCLPKYFALGDLARKINSVRLDRHRILNLLRGFFFWLQYEDGNRRNIRCTHVEPRLVALRNVGLFMRISDRDVFKCKYKYIKGVGGYGYLLEPLWWVGMITMIVGEIANFVAYIYAPAVLVTPLGALSIIVSAVLAHFMLKEKLQKLGMLGCLLCIVGSTVIVLHAPEEHSISSVQEIWELAIQPASAIAVTLVLILYCAPRYGQTNIMIYIGICSIIGSLTVMSIKAIGIAIELTLEGTNQLEYFQTWIFGMVAVTCIITQLNYLNMALDTFNTTVVSPIYYAMFTSFTILASAIMFKDYSGQSASSIASELCGFITVLSGTVILHSTREPDSPIITGVSLSISVWKPCMTSRIFASVYVS</sequence>
<feature type="region of interest" description="Disordered" evidence="10">
    <location>
        <begin position="596"/>
        <end position="634"/>
    </location>
</feature>
<reference evidence="12 13" key="1">
    <citation type="journal article" date="2019" name="Plant Biotechnol. J.">
        <title>The red bayberry genome and genetic basis of sex determination.</title>
        <authorList>
            <person name="Jia H.M."/>
            <person name="Jia H.J."/>
            <person name="Cai Q.L."/>
            <person name="Wang Y."/>
            <person name="Zhao H.B."/>
            <person name="Yang W.F."/>
            <person name="Wang G.Y."/>
            <person name="Li Y.H."/>
            <person name="Zhan D.L."/>
            <person name="Shen Y.T."/>
            <person name="Niu Q.F."/>
            <person name="Chang L."/>
            <person name="Qiu J."/>
            <person name="Zhao L."/>
            <person name="Xie H.B."/>
            <person name="Fu W.Y."/>
            <person name="Jin J."/>
            <person name="Li X.W."/>
            <person name="Jiao Y."/>
            <person name="Zhou C.C."/>
            <person name="Tu T."/>
            <person name="Chai C.Y."/>
            <person name="Gao J.L."/>
            <person name="Fan L.J."/>
            <person name="van de Weg E."/>
            <person name="Wang J.Y."/>
            <person name="Gao Z.S."/>
        </authorList>
    </citation>
    <scope>NUCLEOTIDE SEQUENCE [LARGE SCALE GENOMIC DNA]</scope>
    <source>
        <tissue evidence="12">Leaves</tissue>
    </source>
</reference>
<feature type="region of interest" description="Disordered" evidence="10">
    <location>
        <begin position="341"/>
        <end position="376"/>
    </location>
</feature>
<feature type="compositionally biased region" description="Basic and acidic residues" evidence="10">
    <location>
        <begin position="220"/>
        <end position="238"/>
    </location>
</feature>
<feature type="transmembrane region" description="Helical" evidence="11">
    <location>
        <begin position="1015"/>
        <end position="1035"/>
    </location>
</feature>
<evidence type="ECO:0000256" key="10">
    <source>
        <dbReference type="SAM" id="MobiDB-lite"/>
    </source>
</evidence>
<dbReference type="Proteomes" id="UP000516437">
    <property type="component" value="Chromosome 6"/>
</dbReference>
<dbReference type="AlphaFoldDB" id="A0A6A1VHB0"/>
<dbReference type="SUPFAM" id="SSF103481">
    <property type="entry name" value="Multidrug resistance efflux transporter EmrE"/>
    <property type="match status" value="1"/>
</dbReference>
<evidence type="ECO:0000256" key="11">
    <source>
        <dbReference type="SAM" id="Phobius"/>
    </source>
</evidence>
<keyword evidence="13" id="KW-1185">Reference proteome</keyword>
<accession>A0A6A1VHB0</accession>
<evidence type="ECO:0000256" key="6">
    <source>
        <dbReference type="ARBA" id="ARBA00022753"/>
    </source>
</evidence>
<proteinExistence type="inferred from homology"/>
<comment type="similarity">
    <text evidence="3">Belongs to the NIPA (TC 2.A.7) family.</text>
</comment>
<feature type="transmembrane region" description="Helical" evidence="11">
    <location>
        <begin position="984"/>
        <end position="1003"/>
    </location>
</feature>
<evidence type="ECO:0000256" key="4">
    <source>
        <dbReference type="ARBA" id="ARBA00011738"/>
    </source>
</evidence>
<comment type="function">
    <text evidence="9">Acts as a Mg(2+) transporter. Can also transport other divalent cations such as Fe(2+), Sr(2+), Ba(2+), Mn(2+) and Co(2+) but to a much less extent than Mg(2+).</text>
</comment>
<keyword evidence="8 11" id="KW-0472">Membrane</keyword>
<feature type="compositionally biased region" description="Basic and acidic residues" evidence="10">
    <location>
        <begin position="623"/>
        <end position="634"/>
    </location>
</feature>
<keyword evidence="5 11" id="KW-0812">Transmembrane</keyword>
<keyword evidence="7 11" id="KW-1133">Transmembrane helix</keyword>
<feature type="transmembrane region" description="Helical" evidence="11">
    <location>
        <begin position="1082"/>
        <end position="1102"/>
    </location>
</feature>
<dbReference type="GO" id="GO:0016020">
    <property type="term" value="C:membrane"/>
    <property type="evidence" value="ECO:0007669"/>
    <property type="project" value="UniProtKB-SubCell"/>
</dbReference>
<keyword evidence="6" id="KW-0967">Endosome</keyword>
<feature type="region of interest" description="Disordered" evidence="10">
    <location>
        <begin position="467"/>
        <end position="530"/>
    </location>
</feature>
<feature type="region of interest" description="Disordered" evidence="10">
    <location>
        <begin position="220"/>
        <end position="245"/>
    </location>
</feature>
<evidence type="ECO:0000256" key="7">
    <source>
        <dbReference type="ARBA" id="ARBA00022989"/>
    </source>
</evidence>